<dbReference type="PANTHER" id="PTHR33362">
    <property type="entry name" value="SIALIC ACID TRAP TRANSPORTER PERMEASE PROTEIN SIAT-RELATED"/>
    <property type="match status" value="1"/>
</dbReference>
<feature type="transmembrane region" description="Helical" evidence="8">
    <location>
        <begin position="144"/>
        <end position="168"/>
    </location>
</feature>
<feature type="transmembrane region" description="Helical" evidence="8">
    <location>
        <begin position="410"/>
        <end position="431"/>
    </location>
</feature>
<protein>
    <submittedName>
        <fullName evidence="10">TRAP transporter large permease subunit</fullName>
    </submittedName>
</protein>
<keyword evidence="3 7" id="KW-0997">Cell inner membrane</keyword>
<keyword evidence="4 8" id="KW-0812">Transmembrane</keyword>
<sequence>MSDILAPAMFACLFVALFAGFPVAFSLAAVAGVFGAVGLATGDFNVSFLNNMLFRIQGTFNNDNLLALPMLIFMGMLLERTGIAEDLFVALNRLFGRLSGGLAYTTVIVGGVLSAITGFVSASVVAIGLIALPVMLRAKYDPRLATGVVAASGTLAQVIPPSLVLIILAEQLDVSLIEIYRGALLPSALLISSYLVYIFVITQLVPERAPPSVRVEGDSSTVSTAIAAAAVTAGPPLGIVLAMLAAIYFGVATPSEGGAFGVTATLILALAKRKLTGRNLRRAMDVTGVLCSGIIFLLLGASFFTLVFRGLDGQVWIESLFRHIPAGQIGFILFINVAIFFLAFFLDFFEIAFIVLPLIAPVARQLGIDMVWLTVLLAVNLQTSFMHPPFGIALYNLRSVAPLSVRTSQIYWGAIPFLALQVLMVGLLIVAPQIVTKAPPSKIEWNTRQIELPPPPDDP</sequence>
<proteinExistence type="predicted"/>
<keyword evidence="2" id="KW-1003">Cell membrane</keyword>
<evidence type="ECO:0000256" key="8">
    <source>
        <dbReference type="SAM" id="Phobius"/>
    </source>
</evidence>
<dbReference type="Proteomes" id="UP001198862">
    <property type="component" value="Unassembled WGS sequence"/>
</dbReference>
<feature type="transmembrane region" description="Helical" evidence="8">
    <location>
        <begin position="103"/>
        <end position="132"/>
    </location>
</feature>
<name>A0ABS8KVL2_9HYPH</name>
<feature type="transmembrane region" description="Helical" evidence="8">
    <location>
        <begin position="371"/>
        <end position="390"/>
    </location>
</feature>
<dbReference type="EMBL" id="JAJISD010000005">
    <property type="protein sequence ID" value="MCC8430116.1"/>
    <property type="molecule type" value="Genomic_DNA"/>
</dbReference>
<feature type="transmembrane region" description="Helical" evidence="8">
    <location>
        <begin position="257"/>
        <end position="275"/>
    </location>
</feature>
<evidence type="ECO:0000256" key="7">
    <source>
        <dbReference type="RuleBase" id="RU369079"/>
    </source>
</evidence>
<evidence type="ECO:0000259" key="9">
    <source>
        <dbReference type="Pfam" id="PF06808"/>
    </source>
</evidence>
<feature type="domain" description="TRAP C4-dicarboxylate transport system permease DctM subunit" evidence="9">
    <location>
        <begin position="10"/>
        <end position="434"/>
    </location>
</feature>
<evidence type="ECO:0000256" key="5">
    <source>
        <dbReference type="ARBA" id="ARBA00022989"/>
    </source>
</evidence>
<accession>A0ABS8KVL2</accession>
<comment type="caution">
    <text evidence="10">The sequence shown here is derived from an EMBL/GenBank/DDBJ whole genome shotgun (WGS) entry which is preliminary data.</text>
</comment>
<evidence type="ECO:0000256" key="3">
    <source>
        <dbReference type="ARBA" id="ARBA00022519"/>
    </source>
</evidence>
<evidence type="ECO:0000256" key="6">
    <source>
        <dbReference type="ARBA" id="ARBA00023136"/>
    </source>
</evidence>
<evidence type="ECO:0000313" key="11">
    <source>
        <dbReference type="Proteomes" id="UP001198862"/>
    </source>
</evidence>
<feature type="transmembrane region" description="Helical" evidence="8">
    <location>
        <begin position="183"/>
        <end position="205"/>
    </location>
</feature>
<dbReference type="Pfam" id="PF06808">
    <property type="entry name" value="DctM"/>
    <property type="match status" value="1"/>
</dbReference>
<evidence type="ECO:0000256" key="2">
    <source>
        <dbReference type="ARBA" id="ARBA00022475"/>
    </source>
</evidence>
<evidence type="ECO:0000313" key="10">
    <source>
        <dbReference type="EMBL" id="MCC8430116.1"/>
    </source>
</evidence>
<evidence type="ECO:0000256" key="1">
    <source>
        <dbReference type="ARBA" id="ARBA00004429"/>
    </source>
</evidence>
<dbReference type="PANTHER" id="PTHR33362:SF7">
    <property type="entry name" value="SLL1103 PROTEIN"/>
    <property type="match status" value="1"/>
</dbReference>
<dbReference type="RefSeq" id="WP_230551302.1">
    <property type="nucleotide sequence ID" value="NZ_JAJISD010000005.1"/>
</dbReference>
<comment type="function">
    <text evidence="7">Part of the tripartite ATP-independent periplasmic (TRAP) transport system.</text>
</comment>
<feature type="transmembrane region" description="Helical" evidence="8">
    <location>
        <begin position="331"/>
        <end position="359"/>
    </location>
</feature>
<reference evidence="10 11" key="1">
    <citation type="submission" date="2021-11" db="EMBL/GenBank/DDBJ databases">
        <authorList>
            <person name="Lee D.-H."/>
            <person name="Kim S.-B."/>
        </authorList>
    </citation>
    <scope>NUCLEOTIDE SEQUENCE [LARGE SCALE GENOMIC DNA]</scope>
    <source>
        <strain evidence="10 11">KCTC 52223</strain>
    </source>
</reference>
<keyword evidence="6 8" id="KW-0472">Membrane</keyword>
<keyword evidence="11" id="KW-1185">Reference proteome</keyword>
<comment type="subcellular location">
    <subcellularLocation>
        <location evidence="1 7">Cell inner membrane</location>
        <topology evidence="1 7">Multi-pass membrane protein</topology>
    </subcellularLocation>
</comment>
<feature type="transmembrane region" description="Helical" evidence="8">
    <location>
        <begin position="226"/>
        <end position="251"/>
    </location>
</feature>
<evidence type="ECO:0000256" key="4">
    <source>
        <dbReference type="ARBA" id="ARBA00022692"/>
    </source>
</evidence>
<keyword evidence="7" id="KW-0813">Transport</keyword>
<gene>
    <name evidence="10" type="ORF">LJ725_14165</name>
</gene>
<dbReference type="InterPro" id="IPR004681">
    <property type="entry name" value="TRAP_DctM"/>
</dbReference>
<feature type="transmembrane region" description="Helical" evidence="8">
    <location>
        <begin position="287"/>
        <end position="311"/>
    </location>
</feature>
<keyword evidence="5 8" id="KW-1133">Transmembrane helix</keyword>
<organism evidence="10 11">
    <name type="scientific">Reyranella aquatilis</name>
    <dbReference type="NCBI Taxonomy" id="2035356"/>
    <lineage>
        <taxon>Bacteria</taxon>
        <taxon>Pseudomonadati</taxon>
        <taxon>Pseudomonadota</taxon>
        <taxon>Alphaproteobacteria</taxon>
        <taxon>Hyphomicrobiales</taxon>
        <taxon>Reyranellaceae</taxon>
        <taxon>Reyranella</taxon>
    </lineage>
</organism>
<dbReference type="InterPro" id="IPR010656">
    <property type="entry name" value="DctM"/>
</dbReference>